<dbReference type="AlphaFoldDB" id="A7VNZ7"/>
<evidence type="ECO:0000313" key="2">
    <source>
        <dbReference type="EMBL" id="PEQ24029.1"/>
    </source>
</evidence>
<name>A7VNZ7_9FIRM</name>
<protein>
    <submittedName>
        <fullName evidence="1">Uncharacterized protein</fullName>
    </submittedName>
</protein>
<organism evidence="1 3">
    <name type="scientific">[Clostridium] leptum DSM 753</name>
    <dbReference type="NCBI Taxonomy" id="428125"/>
    <lineage>
        <taxon>Bacteria</taxon>
        <taxon>Bacillati</taxon>
        <taxon>Bacillota</taxon>
        <taxon>Clostridia</taxon>
        <taxon>Eubacteriales</taxon>
        <taxon>Oscillospiraceae</taxon>
        <taxon>Oscillospiraceae incertae sedis</taxon>
    </lineage>
</organism>
<reference evidence="1 3" key="1">
    <citation type="submission" date="2007-08" db="EMBL/GenBank/DDBJ databases">
        <title>Draft genome sequence of Clostridium leptum (DSM 753).</title>
        <authorList>
            <person name="Sudarsanam P."/>
            <person name="Ley R."/>
            <person name="Guruge J."/>
            <person name="Turnbaugh P.J."/>
            <person name="Mahowald M."/>
            <person name="Liep D."/>
            <person name="Gordon J."/>
        </authorList>
    </citation>
    <scope>NUCLEOTIDE SEQUENCE [LARGE SCALE GENOMIC DNA]</scope>
    <source>
        <strain evidence="1 3">DSM 753</strain>
    </source>
</reference>
<dbReference type="Proteomes" id="UP000003490">
    <property type="component" value="Unassembled WGS sequence"/>
</dbReference>
<comment type="caution">
    <text evidence="1">The sequence shown here is derived from an EMBL/GenBank/DDBJ whole genome shotgun (WGS) entry which is preliminary data.</text>
</comment>
<gene>
    <name evidence="2" type="ORF">CH238_10360</name>
    <name evidence="1" type="ORF">CLOLEP_00273</name>
</gene>
<evidence type="ECO:0000313" key="3">
    <source>
        <dbReference type="Proteomes" id="UP000003490"/>
    </source>
</evidence>
<sequence>MLAADILYWPGAGSKNPLPEPAFLCKEKNLRRKERIILFRNYNNKVYGYYYTTVFDHVRVMFIRGLQKGFKIE</sequence>
<accession>A7VNZ7</accession>
<dbReference type="Proteomes" id="UP000220611">
    <property type="component" value="Unassembled WGS sequence"/>
</dbReference>
<proteinExistence type="predicted"/>
<evidence type="ECO:0000313" key="4">
    <source>
        <dbReference type="Proteomes" id="UP000220611"/>
    </source>
</evidence>
<reference evidence="2 4" key="3">
    <citation type="submission" date="2017-07" db="EMBL/GenBank/DDBJ databases">
        <title>Prevalence of linear plasmids in Cutibacterium (Propionibacterium) acnes isolates obtained from prostatic tissue.</title>
        <authorList>
            <person name="Davidsson S."/>
            <person name="Carlsson J."/>
            <person name="Molling P."/>
            <person name="Andren O."/>
            <person name="Andersson S.-O."/>
            <person name="Brzuszkiewicz E."/>
            <person name="Poehlein A."/>
            <person name="Al-Zeer M."/>
            <person name="Brinkmann V."/>
            <person name="Scavenius C."/>
            <person name="Nazipi S."/>
            <person name="Soderquist B."/>
            <person name="Bruggemann H."/>
        </authorList>
    </citation>
    <scope>NUCLEOTIDE SEQUENCE [LARGE SCALE GENOMIC DNA]</scope>
    <source>
        <strain evidence="2 4">DSM 753</strain>
    </source>
</reference>
<reference evidence="1 3" key="2">
    <citation type="submission" date="2007-08" db="EMBL/GenBank/DDBJ databases">
        <authorList>
            <person name="Fulton L."/>
            <person name="Clifton S."/>
            <person name="Fulton B."/>
            <person name="Xu J."/>
            <person name="Minx P."/>
            <person name="Pepin K.H."/>
            <person name="Johnson M."/>
            <person name="Thiruvilangam P."/>
            <person name="Bhonagiri V."/>
            <person name="Nash W.E."/>
            <person name="Wang C."/>
            <person name="Mardis E.R."/>
            <person name="Wilson R.K."/>
        </authorList>
    </citation>
    <scope>NUCLEOTIDE SEQUENCE [LARGE SCALE GENOMIC DNA]</scope>
    <source>
        <strain evidence="1 3">DSM 753</strain>
    </source>
</reference>
<dbReference type="HOGENOM" id="CLU_2698108_0_0_9"/>
<keyword evidence="4" id="KW-1185">Reference proteome</keyword>
<dbReference type="EMBL" id="NOXF01000008">
    <property type="protein sequence ID" value="PEQ24029.1"/>
    <property type="molecule type" value="Genomic_DNA"/>
</dbReference>
<evidence type="ECO:0000313" key="1">
    <source>
        <dbReference type="EMBL" id="EDO62877.1"/>
    </source>
</evidence>
<dbReference type="EMBL" id="ABCB02000011">
    <property type="protein sequence ID" value="EDO62877.1"/>
    <property type="molecule type" value="Genomic_DNA"/>
</dbReference>